<dbReference type="InterPro" id="IPR050681">
    <property type="entry name" value="CDF/SLC30A"/>
</dbReference>
<evidence type="ECO:0000256" key="4">
    <source>
        <dbReference type="ARBA" id="ARBA00022692"/>
    </source>
</evidence>
<evidence type="ECO:0000256" key="7">
    <source>
        <dbReference type="ARBA" id="ARBA00023136"/>
    </source>
</evidence>
<proteinExistence type="inferred from homology"/>
<accession>A0A399FCK1</accession>
<dbReference type="RefSeq" id="WP_119356063.1">
    <property type="nucleotide sequence ID" value="NZ_BJXM01000003.1"/>
</dbReference>
<evidence type="ECO:0000256" key="6">
    <source>
        <dbReference type="ARBA" id="ARBA00023065"/>
    </source>
</evidence>
<dbReference type="GO" id="GO:0005385">
    <property type="term" value="F:zinc ion transmembrane transporter activity"/>
    <property type="evidence" value="ECO:0007669"/>
    <property type="project" value="TreeGrafter"/>
</dbReference>
<evidence type="ECO:0000313" key="12">
    <source>
        <dbReference type="Proteomes" id="UP000266178"/>
    </source>
</evidence>
<dbReference type="InterPro" id="IPR027470">
    <property type="entry name" value="Cation_efflux_CTD"/>
</dbReference>
<dbReference type="Pfam" id="PF01545">
    <property type="entry name" value="Cation_efflux"/>
    <property type="match status" value="1"/>
</dbReference>
<dbReference type="Proteomes" id="UP000266178">
    <property type="component" value="Unassembled WGS sequence"/>
</dbReference>
<feature type="transmembrane region" description="Helical" evidence="8">
    <location>
        <begin position="85"/>
        <end position="104"/>
    </location>
</feature>
<organism evidence="11 12">
    <name type="scientific">Meiothermus granaticius NBRC 107808</name>
    <dbReference type="NCBI Taxonomy" id="1227551"/>
    <lineage>
        <taxon>Bacteria</taxon>
        <taxon>Thermotogati</taxon>
        <taxon>Deinococcota</taxon>
        <taxon>Deinococci</taxon>
        <taxon>Thermales</taxon>
        <taxon>Thermaceae</taxon>
        <taxon>Meiothermus</taxon>
    </lineage>
</organism>
<feature type="transmembrane region" description="Helical" evidence="8">
    <location>
        <begin position="152"/>
        <end position="178"/>
    </location>
</feature>
<comment type="caution">
    <text evidence="11">The sequence shown here is derived from an EMBL/GenBank/DDBJ whole genome shotgun (WGS) entry which is preliminary data.</text>
</comment>
<evidence type="ECO:0000256" key="2">
    <source>
        <dbReference type="ARBA" id="ARBA00008873"/>
    </source>
</evidence>
<dbReference type="SUPFAM" id="SSF161111">
    <property type="entry name" value="Cation efflux protein transmembrane domain-like"/>
    <property type="match status" value="1"/>
</dbReference>
<keyword evidence="7 8" id="KW-0472">Membrane</keyword>
<comment type="subcellular location">
    <subcellularLocation>
        <location evidence="1">Membrane</location>
        <topology evidence="1">Multi-pass membrane protein</topology>
    </subcellularLocation>
</comment>
<dbReference type="GO" id="GO:0005886">
    <property type="term" value="C:plasma membrane"/>
    <property type="evidence" value="ECO:0007669"/>
    <property type="project" value="TreeGrafter"/>
</dbReference>
<dbReference type="InterPro" id="IPR027469">
    <property type="entry name" value="Cation_efflux_TMD_sf"/>
</dbReference>
<dbReference type="AlphaFoldDB" id="A0A399FCK1"/>
<gene>
    <name evidence="11" type="primary">czcD</name>
    <name evidence="11" type="ORF">Mgrana_00540</name>
</gene>
<evidence type="ECO:0000259" key="10">
    <source>
        <dbReference type="Pfam" id="PF16916"/>
    </source>
</evidence>
<protein>
    <submittedName>
        <fullName evidence="11">Metal cation efflux system protein CzcD</fullName>
    </submittedName>
</protein>
<evidence type="ECO:0000256" key="8">
    <source>
        <dbReference type="SAM" id="Phobius"/>
    </source>
</evidence>
<evidence type="ECO:0000259" key="9">
    <source>
        <dbReference type="Pfam" id="PF01545"/>
    </source>
</evidence>
<sequence length="299" mass="32445">MSASHDHSDRRTLPESRLIWALILTGGYLVAQVVGGIVFGSLALLSDAAHMFTDVMGLVIALAAIRLGKRRASPRRTFGYRRFEILAAALNAAILFIVAFYILFEAYKRLNQPAEVQSLPMLLVALGGLVVNLIAARLLMGGSRESLNVRGAYLEVLSDLLGSVAVIAGALLIFFTGWDWVDPVLAALIGLWVLPRTWVLLSQSVNILLEGTPEGIDLLKLQGELAALPGVSAVHDLHVWAVTSGENSLSVHLVMEQPDPGLIPQVRAVAEGYEIEHVTVQLETPAMREAEVHGHDTWR</sequence>
<dbReference type="Pfam" id="PF16916">
    <property type="entry name" value="ZT_dimer"/>
    <property type="match status" value="1"/>
</dbReference>
<feature type="transmembrane region" description="Helical" evidence="8">
    <location>
        <begin position="119"/>
        <end position="140"/>
    </location>
</feature>
<keyword evidence="4 8" id="KW-0812">Transmembrane</keyword>
<evidence type="ECO:0000256" key="5">
    <source>
        <dbReference type="ARBA" id="ARBA00022989"/>
    </source>
</evidence>
<feature type="transmembrane region" description="Helical" evidence="8">
    <location>
        <begin position="18"/>
        <end position="42"/>
    </location>
</feature>
<evidence type="ECO:0000256" key="1">
    <source>
        <dbReference type="ARBA" id="ARBA00004141"/>
    </source>
</evidence>
<dbReference type="Gene3D" id="1.20.1510.10">
    <property type="entry name" value="Cation efflux protein transmembrane domain"/>
    <property type="match status" value="1"/>
</dbReference>
<keyword evidence="3" id="KW-0813">Transport</keyword>
<dbReference type="OrthoDB" id="9809646at2"/>
<feature type="domain" description="Cation efflux protein cytoplasmic" evidence="10">
    <location>
        <begin position="215"/>
        <end position="283"/>
    </location>
</feature>
<feature type="transmembrane region" description="Helical" evidence="8">
    <location>
        <begin position="184"/>
        <end position="201"/>
    </location>
</feature>
<dbReference type="PANTHER" id="PTHR11562">
    <property type="entry name" value="CATION EFFLUX PROTEIN/ ZINC TRANSPORTER"/>
    <property type="match status" value="1"/>
</dbReference>
<keyword evidence="6" id="KW-0406">Ion transport</keyword>
<dbReference type="NCBIfam" id="TIGR01297">
    <property type="entry name" value="CDF"/>
    <property type="match status" value="1"/>
</dbReference>
<evidence type="ECO:0000313" key="11">
    <source>
        <dbReference type="EMBL" id="RIH93486.1"/>
    </source>
</evidence>
<keyword evidence="12" id="KW-1185">Reference proteome</keyword>
<dbReference type="InterPro" id="IPR058533">
    <property type="entry name" value="Cation_efflux_TM"/>
</dbReference>
<feature type="domain" description="Cation efflux protein transmembrane" evidence="9">
    <location>
        <begin position="19"/>
        <end position="209"/>
    </location>
</feature>
<comment type="similarity">
    <text evidence="2">Belongs to the cation diffusion facilitator (CDF) transporter (TC 2.A.4) family. SLC30A subfamily.</text>
</comment>
<dbReference type="PANTHER" id="PTHR11562:SF17">
    <property type="entry name" value="RE54080P-RELATED"/>
    <property type="match status" value="1"/>
</dbReference>
<reference evidence="11 12" key="1">
    <citation type="submission" date="2018-08" db="EMBL/GenBank/DDBJ databases">
        <title>Meiothermus granaticius genome AF-68 sequencing project.</title>
        <authorList>
            <person name="Da Costa M.S."/>
            <person name="Albuquerque L."/>
            <person name="Raposo P."/>
            <person name="Froufe H.J.C."/>
            <person name="Barroso C.S."/>
            <person name="Egas C."/>
        </authorList>
    </citation>
    <scope>NUCLEOTIDE SEQUENCE [LARGE SCALE GENOMIC DNA]</scope>
    <source>
        <strain evidence="11 12">AF-68</strain>
    </source>
</reference>
<dbReference type="EMBL" id="QWLB01000005">
    <property type="protein sequence ID" value="RIH93486.1"/>
    <property type="molecule type" value="Genomic_DNA"/>
</dbReference>
<keyword evidence="5 8" id="KW-1133">Transmembrane helix</keyword>
<feature type="transmembrane region" description="Helical" evidence="8">
    <location>
        <begin position="48"/>
        <end position="65"/>
    </location>
</feature>
<name>A0A399FCK1_9DEIN</name>
<evidence type="ECO:0000256" key="3">
    <source>
        <dbReference type="ARBA" id="ARBA00022448"/>
    </source>
</evidence>
<dbReference type="InterPro" id="IPR002524">
    <property type="entry name" value="Cation_efflux"/>
</dbReference>